<gene>
    <name evidence="6" type="ORF">KVG96_19450</name>
</gene>
<feature type="transmembrane region" description="Helical" evidence="3">
    <location>
        <begin position="287"/>
        <end position="309"/>
    </location>
</feature>
<dbReference type="InterPro" id="IPR000014">
    <property type="entry name" value="PAS"/>
</dbReference>
<accession>A0ABS6PI32</accession>
<keyword evidence="3" id="KW-0472">Membrane</keyword>
<keyword evidence="3" id="KW-0812">Transmembrane</keyword>
<evidence type="ECO:0000256" key="2">
    <source>
        <dbReference type="ARBA" id="ARBA00022729"/>
    </source>
</evidence>
<feature type="chain" id="PRO_5046504174" evidence="4">
    <location>
        <begin position="24"/>
        <end position="458"/>
    </location>
</feature>
<dbReference type="PROSITE" id="PS50112">
    <property type="entry name" value="PAS"/>
    <property type="match status" value="1"/>
</dbReference>
<proteinExistence type="inferred from homology"/>
<keyword evidence="7" id="KW-1185">Reference proteome</keyword>
<evidence type="ECO:0000259" key="5">
    <source>
        <dbReference type="PROSITE" id="PS50112"/>
    </source>
</evidence>
<evidence type="ECO:0000256" key="4">
    <source>
        <dbReference type="SAM" id="SignalP"/>
    </source>
</evidence>
<dbReference type="RefSeq" id="WP_217893519.1">
    <property type="nucleotide sequence ID" value="NZ_JAHSTS010000002.1"/>
</dbReference>
<dbReference type="InterPro" id="IPR001638">
    <property type="entry name" value="Solute-binding_3/MltF_N"/>
</dbReference>
<dbReference type="PANTHER" id="PTHR35936">
    <property type="entry name" value="MEMBRANE-BOUND LYTIC MUREIN TRANSGLYCOSYLASE F"/>
    <property type="match status" value="1"/>
</dbReference>
<evidence type="ECO:0000256" key="1">
    <source>
        <dbReference type="ARBA" id="ARBA00010333"/>
    </source>
</evidence>
<organism evidence="6 7">
    <name type="scientific">Pseudomonas ekonensis</name>
    <dbReference type="NCBI Taxonomy" id="2842353"/>
    <lineage>
        <taxon>Bacteria</taxon>
        <taxon>Pseudomonadati</taxon>
        <taxon>Pseudomonadota</taxon>
        <taxon>Gammaproteobacteria</taxon>
        <taxon>Pseudomonadales</taxon>
        <taxon>Pseudomonadaceae</taxon>
        <taxon>Pseudomonas</taxon>
    </lineage>
</organism>
<comment type="caution">
    <text evidence="6">The sequence shown here is derived from an EMBL/GenBank/DDBJ whole genome shotgun (WGS) entry which is preliminary data.</text>
</comment>
<keyword evidence="2 4" id="KW-0732">Signal</keyword>
<evidence type="ECO:0000313" key="6">
    <source>
        <dbReference type="EMBL" id="MBV4460137.1"/>
    </source>
</evidence>
<dbReference type="InterPro" id="IPR013767">
    <property type="entry name" value="PAS_fold"/>
</dbReference>
<feature type="domain" description="PAS" evidence="5">
    <location>
        <begin position="329"/>
        <end position="377"/>
    </location>
</feature>
<reference evidence="6 7" key="1">
    <citation type="submission" date="2021-06" db="EMBL/GenBank/DDBJ databases">
        <title>Updating the genus Pseudomonas: Description of 43 new species and partition of the Pseudomonas putida group.</title>
        <authorList>
            <person name="Girard L."/>
            <person name="Lood C."/>
            <person name="Vandamme P."/>
            <person name="Rokni-Zadeh H."/>
            <person name="Van Noort V."/>
            <person name="Hofte M."/>
            <person name="Lavigne R."/>
            <person name="De Mot R."/>
        </authorList>
    </citation>
    <scope>NUCLEOTIDE SEQUENCE [LARGE SCALE GENOMIC DNA]</scope>
    <source>
        <strain evidence="6 7">COR58</strain>
    </source>
</reference>
<dbReference type="Pfam" id="PF00497">
    <property type="entry name" value="SBP_bac_3"/>
    <property type="match status" value="1"/>
</dbReference>
<dbReference type="CDD" id="cd00130">
    <property type="entry name" value="PAS"/>
    <property type="match status" value="1"/>
</dbReference>
<evidence type="ECO:0000256" key="3">
    <source>
        <dbReference type="SAM" id="Phobius"/>
    </source>
</evidence>
<dbReference type="Proteomes" id="UP000765224">
    <property type="component" value="Unassembled WGS sequence"/>
</dbReference>
<dbReference type="EMBL" id="JAHSTS010000002">
    <property type="protein sequence ID" value="MBV4460137.1"/>
    <property type="molecule type" value="Genomic_DNA"/>
</dbReference>
<evidence type="ECO:0000313" key="7">
    <source>
        <dbReference type="Proteomes" id="UP000765224"/>
    </source>
</evidence>
<dbReference type="InterPro" id="IPR049871">
    <property type="entry name" value="BvgS-like_periplasmic2"/>
</dbReference>
<comment type="similarity">
    <text evidence="1">Belongs to the bacterial solute-binding protein 3 family.</text>
</comment>
<dbReference type="Pfam" id="PF00989">
    <property type="entry name" value="PAS"/>
    <property type="match status" value="1"/>
</dbReference>
<sequence>MLFYRKMKSALGGLCLAALLAGAPEGKAAQLATHEGGAPPPAALELDAAERQWIRDHPEVAVASVQYPLYLFQDEHGHWSGLNNDVLQRIGAMTGLAFVHRESFSTEQMLERLESGAADISTTLAMNDERKAFLDFSHAFGGAGWVFVGRAGAPLLTSLEQLAGRVLVLPARHALEEAIRREYPAIRVRSVKTYAEARALVESGEAHATIENEIGAQLYPSGLLKVGGVVEGRWEADHLALRKGQPELLGILNKALEAFPAEELRAIRLRWLGGIAPPPKSGFCYPLSWWGCWLMFFVGVFGVLSMLWNRRLSAVIRQRLDVERHLGDQLAFQRALIDAMPDPVFVRDPEGRLVMCNKSYEESLSTRFDRVQGRRLIDVDTLPESTARMLHDEFMAQMGSRKTRFSKRRLLFKGGLKDIYQWTVPFYGVDGQLRGLVGGWTDINQRKAEGGAECPRKN</sequence>
<dbReference type="SMART" id="SM00091">
    <property type="entry name" value="PAS"/>
    <property type="match status" value="1"/>
</dbReference>
<protein>
    <submittedName>
        <fullName evidence="6">Transporter substrate-binding domain-containing protein</fullName>
    </submittedName>
</protein>
<name>A0ABS6PI32_9PSED</name>
<feature type="signal peptide" evidence="4">
    <location>
        <begin position="1"/>
        <end position="23"/>
    </location>
</feature>
<dbReference type="SMART" id="SM00062">
    <property type="entry name" value="PBPb"/>
    <property type="match status" value="1"/>
</dbReference>
<dbReference type="CDD" id="cd13707">
    <property type="entry name" value="PBP2_BvgS_D2"/>
    <property type="match status" value="1"/>
</dbReference>
<dbReference type="PANTHER" id="PTHR35936:SF17">
    <property type="entry name" value="ARGININE-BINDING EXTRACELLULAR PROTEIN ARTP"/>
    <property type="match status" value="1"/>
</dbReference>
<keyword evidence="3" id="KW-1133">Transmembrane helix</keyword>